<organism evidence="1 2">
    <name type="scientific">Juglans regia</name>
    <name type="common">English walnut</name>
    <dbReference type="NCBI Taxonomy" id="51240"/>
    <lineage>
        <taxon>Eukaryota</taxon>
        <taxon>Viridiplantae</taxon>
        <taxon>Streptophyta</taxon>
        <taxon>Embryophyta</taxon>
        <taxon>Tracheophyta</taxon>
        <taxon>Spermatophyta</taxon>
        <taxon>Magnoliopsida</taxon>
        <taxon>eudicotyledons</taxon>
        <taxon>Gunneridae</taxon>
        <taxon>Pentapetalae</taxon>
        <taxon>rosids</taxon>
        <taxon>fabids</taxon>
        <taxon>Fagales</taxon>
        <taxon>Juglandaceae</taxon>
        <taxon>Juglans</taxon>
    </lineage>
</organism>
<reference evidence="1" key="1">
    <citation type="submission" date="2015-10" db="EMBL/GenBank/DDBJ databases">
        <authorList>
            <person name="Martinez-Garcia P.J."/>
            <person name="Crepeau M.W."/>
            <person name="Puiu D."/>
            <person name="Gonzalez-Ibeas D."/>
            <person name="Whalen J."/>
            <person name="Stevens K."/>
            <person name="Paul R."/>
            <person name="Butterfield T."/>
            <person name="Britton M."/>
            <person name="Reagan R."/>
            <person name="Chakraborty S."/>
            <person name="Walawage S.L."/>
            <person name="Vasquez-Gross H.A."/>
            <person name="Cardeno C."/>
            <person name="Famula R."/>
            <person name="Pratt K."/>
            <person name="Kuruganti S."/>
            <person name="Aradhya M.K."/>
            <person name="Leslie C.A."/>
            <person name="Dandekar A.M."/>
            <person name="Salzberg S.L."/>
            <person name="Wegrzyn J.L."/>
            <person name="Langley C.H."/>
            <person name="Neale D.B."/>
        </authorList>
    </citation>
    <scope>NUCLEOTIDE SEQUENCE</scope>
    <source>
        <tissue evidence="1">Leaves</tissue>
    </source>
</reference>
<dbReference type="EMBL" id="LIHL02000009">
    <property type="protein sequence ID" value="KAF5460405.1"/>
    <property type="molecule type" value="Genomic_DNA"/>
</dbReference>
<protein>
    <submittedName>
        <fullName evidence="1">Uncharacterized protein</fullName>
    </submittedName>
</protein>
<dbReference type="AlphaFoldDB" id="A0A833XAG0"/>
<proteinExistence type="predicted"/>
<accession>A0A833XAG0</accession>
<comment type="caution">
    <text evidence="1">The sequence shown here is derived from an EMBL/GenBank/DDBJ whole genome shotgun (WGS) entry which is preliminary data.</text>
</comment>
<dbReference type="PANTHER" id="PTHR36778:SF1">
    <property type="entry name" value="CADMIUM-INDUCED PROTEIN AS8"/>
    <property type="match status" value="1"/>
</dbReference>
<sequence>MKDRNTNGDKVVMIIKGLFRRYERRNPVHPAFGAFWGMGIGFGIGLPANSLFEAPYNALMATRHGALVLARFSGLLSAKDVSGDGWSNLSPCIPGLQKEACRMFSNFKQKHFSDKEVNSYDWKSKRPVPKGPFRKV</sequence>
<dbReference type="Proteomes" id="UP000619265">
    <property type="component" value="Unassembled WGS sequence"/>
</dbReference>
<dbReference type="Gramene" id="Jr09_08410_p1">
    <property type="protein sequence ID" value="cds.Jr09_08410_p1"/>
    <property type="gene ID" value="Jr09_08410"/>
</dbReference>
<reference evidence="1" key="2">
    <citation type="submission" date="2020-03" db="EMBL/GenBank/DDBJ databases">
        <title>Walnut 2.0.</title>
        <authorList>
            <person name="Marrano A."/>
            <person name="Britton M."/>
            <person name="Zimin A.V."/>
            <person name="Zaini P.A."/>
            <person name="Workman R."/>
            <person name="Puiu D."/>
            <person name="Bianco L."/>
            <person name="Allen B.J."/>
            <person name="Troggio M."/>
            <person name="Leslie C.A."/>
            <person name="Timp W."/>
            <person name="Dendekar A."/>
            <person name="Salzberg S.L."/>
            <person name="Neale D.B."/>
        </authorList>
    </citation>
    <scope>NUCLEOTIDE SEQUENCE</scope>
    <source>
        <tissue evidence="1">Leaves</tissue>
    </source>
</reference>
<dbReference type="PANTHER" id="PTHR36778">
    <property type="entry name" value="CADMIUM-INDUCED PROTEIN AS8"/>
    <property type="match status" value="1"/>
</dbReference>
<gene>
    <name evidence="1" type="ORF">F2P56_020276</name>
</gene>
<dbReference type="InterPro" id="IPR037735">
    <property type="entry name" value="AS8-like"/>
</dbReference>
<evidence type="ECO:0000313" key="1">
    <source>
        <dbReference type="EMBL" id="KAF5460405.1"/>
    </source>
</evidence>
<evidence type="ECO:0000313" key="2">
    <source>
        <dbReference type="Proteomes" id="UP000619265"/>
    </source>
</evidence>
<name>A0A833XAG0_JUGRE</name>